<sequence length="106" mass="11857">MTTNLTTSILNKLREELKPEHLEVMNESHMHGTQSDDSHFKVVAVSAQFESLRLLQRHRLVNKILADELAGPVHALSLHLYTPSEWEQSAVPESPACRGGSKQESS</sequence>
<feature type="region of interest" description="Disordered" evidence="3">
    <location>
        <begin position="86"/>
        <end position="106"/>
    </location>
</feature>
<organism evidence="4 5">
    <name type="scientific">Pseudidiomarina salinarum</name>
    <dbReference type="NCBI Taxonomy" id="435908"/>
    <lineage>
        <taxon>Bacteria</taxon>
        <taxon>Pseudomonadati</taxon>
        <taxon>Pseudomonadota</taxon>
        <taxon>Gammaproteobacteria</taxon>
        <taxon>Alteromonadales</taxon>
        <taxon>Idiomarinaceae</taxon>
        <taxon>Pseudidiomarina</taxon>
    </lineage>
</organism>
<dbReference type="EMBL" id="JPER01000001">
    <property type="protein sequence ID" value="KFZ31438.1"/>
    <property type="molecule type" value="Genomic_DNA"/>
</dbReference>
<name>A0A094L9E3_9GAMM</name>
<dbReference type="PANTHER" id="PTHR46229:SF2">
    <property type="entry name" value="BOLA-LIKE PROTEIN 1"/>
    <property type="match status" value="1"/>
</dbReference>
<dbReference type="GO" id="GO:0006351">
    <property type="term" value="P:DNA-templated transcription"/>
    <property type="evidence" value="ECO:0007669"/>
    <property type="project" value="TreeGrafter"/>
</dbReference>
<reference evidence="4 5" key="1">
    <citation type="submission" date="2014-06" db="EMBL/GenBank/DDBJ databases">
        <title>The draft genome sequence of Idiomarina salinarum ISL-52.</title>
        <authorList>
            <person name="Du J."/>
            <person name="Shao Z."/>
        </authorList>
    </citation>
    <scope>NUCLEOTIDE SEQUENCE [LARGE SCALE GENOMIC DNA]</scope>
    <source>
        <strain evidence="4 5">ISL-52</strain>
    </source>
</reference>
<dbReference type="Pfam" id="PF01722">
    <property type="entry name" value="BolA"/>
    <property type="match status" value="1"/>
</dbReference>
<proteinExistence type="inferred from homology"/>
<dbReference type="RefSeq" id="WP_034773762.1">
    <property type="nucleotide sequence ID" value="NZ_JPER01000001.1"/>
</dbReference>
<evidence type="ECO:0000256" key="3">
    <source>
        <dbReference type="SAM" id="MobiDB-lite"/>
    </source>
</evidence>
<evidence type="ECO:0000256" key="2">
    <source>
        <dbReference type="RuleBase" id="RU003860"/>
    </source>
</evidence>
<dbReference type="GO" id="GO:0005829">
    <property type="term" value="C:cytosol"/>
    <property type="evidence" value="ECO:0007669"/>
    <property type="project" value="TreeGrafter"/>
</dbReference>
<dbReference type="InterPro" id="IPR002634">
    <property type="entry name" value="BolA"/>
</dbReference>
<dbReference type="Proteomes" id="UP000054363">
    <property type="component" value="Unassembled WGS sequence"/>
</dbReference>
<dbReference type="PANTHER" id="PTHR46229">
    <property type="entry name" value="BOLA TRANSCRIPTION REGULATOR"/>
    <property type="match status" value="1"/>
</dbReference>
<protein>
    <recommendedName>
        <fullName evidence="6">BolA</fullName>
    </recommendedName>
</protein>
<evidence type="ECO:0000313" key="5">
    <source>
        <dbReference type="Proteomes" id="UP000054363"/>
    </source>
</evidence>
<dbReference type="AlphaFoldDB" id="A0A094L9E3"/>
<dbReference type="SUPFAM" id="SSF82657">
    <property type="entry name" value="BolA-like"/>
    <property type="match status" value="1"/>
</dbReference>
<gene>
    <name evidence="4" type="ORF">IDSA_01610</name>
</gene>
<keyword evidence="5" id="KW-1185">Reference proteome</keyword>
<evidence type="ECO:0008006" key="6">
    <source>
        <dbReference type="Google" id="ProtNLM"/>
    </source>
</evidence>
<evidence type="ECO:0000256" key="1">
    <source>
        <dbReference type="ARBA" id="ARBA00005578"/>
    </source>
</evidence>
<dbReference type="InterPro" id="IPR050961">
    <property type="entry name" value="BolA/IbaG_stress_morph_reg"/>
</dbReference>
<dbReference type="Gene3D" id="3.10.20.90">
    <property type="entry name" value="Phosphatidylinositol 3-kinase Catalytic Subunit, Chain A, domain 1"/>
    <property type="match status" value="1"/>
</dbReference>
<dbReference type="InterPro" id="IPR036065">
    <property type="entry name" value="BolA-like_sf"/>
</dbReference>
<dbReference type="OrthoDB" id="9801469at2"/>
<comment type="similarity">
    <text evidence="1 2">Belongs to the BolA/IbaG family.</text>
</comment>
<dbReference type="eggNOG" id="COG0271">
    <property type="taxonomic scope" value="Bacteria"/>
</dbReference>
<dbReference type="STRING" id="435908.IDSA_01610"/>
<comment type="caution">
    <text evidence="4">The sequence shown here is derived from an EMBL/GenBank/DDBJ whole genome shotgun (WGS) entry which is preliminary data.</text>
</comment>
<evidence type="ECO:0000313" key="4">
    <source>
        <dbReference type="EMBL" id="KFZ31438.1"/>
    </source>
</evidence>
<dbReference type="PIRSF" id="PIRSF003113">
    <property type="entry name" value="BolA"/>
    <property type="match status" value="1"/>
</dbReference>
<accession>A0A094L9E3</accession>